<dbReference type="InterPro" id="IPR003644">
    <property type="entry name" value="Calx_beta"/>
</dbReference>
<keyword evidence="1" id="KW-0732">Signal</keyword>
<protein>
    <recommendedName>
        <fullName evidence="5">Calx-beta domain-containing protein</fullName>
    </recommendedName>
</protein>
<evidence type="ECO:0000256" key="3">
    <source>
        <dbReference type="ARBA" id="ARBA00022837"/>
    </source>
</evidence>
<keyword evidence="7" id="KW-1185">Reference proteome</keyword>
<dbReference type="PANTHER" id="PTHR11878:SF65">
    <property type="entry name" value="NA_CA-EXCHANGE PROTEIN, ISOFORM G"/>
    <property type="match status" value="1"/>
</dbReference>
<keyword evidence="4" id="KW-0813">Transport</keyword>
<keyword evidence="3" id="KW-0106">Calcium</keyword>
<dbReference type="EMBL" id="BAABRU010000017">
    <property type="protein sequence ID" value="GAA5530365.1"/>
    <property type="molecule type" value="Genomic_DNA"/>
</dbReference>
<reference evidence="6 7" key="1">
    <citation type="submission" date="2024-02" db="EMBL/GenBank/DDBJ databases">
        <title>Herpetosiphon gulosus NBRC 112829.</title>
        <authorList>
            <person name="Ichikawa N."/>
            <person name="Katano-Makiyama Y."/>
            <person name="Hidaka K."/>
        </authorList>
    </citation>
    <scope>NUCLEOTIDE SEQUENCE [LARGE SCALE GENOMIC DNA]</scope>
    <source>
        <strain evidence="6 7">NBRC 112829</strain>
    </source>
</reference>
<dbReference type="InterPro" id="IPR051171">
    <property type="entry name" value="CaCA"/>
</dbReference>
<dbReference type="Proteomes" id="UP001428290">
    <property type="component" value="Unassembled WGS sequence"/>
</dbReference>
<keyword evidence="2" id="KW-0677">Repeat</keyword>
<sequence>MPIDPISCSIVPATTYPPRIYAPFAMGTSGSTIVAQLEQPSYQFNETLGTATMNVLLSDASAIEVRVPYEFSAGTASVGSDYSAINGTLVFSPGETSKSISLSFINDTTAESGEYLYLRLLEPTNARLEFRGATTISILDDDQAITLQSAIQVSAIQARRDYQWALTVTPNDAQLNIAVGQTKTVSFQVNAERGSLGPTIYDITGSVLATNTGNLAADLQQATVRVEYQTTSSTWVTATTDLLLQAPQVSLTPNQQQTIPINLSFAWATADGSMPANVSALRLVSNISLFGEAGMSIGPFQAIQSLSLPNQTPTVNYATIQLAQTGSISPSTAFNLSGGGANHSVGSTPLTIQTSYQVTRLSAGDASMSHLITASPIGIGVSGETLIQAAITNEVPVVEFRELTPRSVYSNQTNALEAQVRIRPSLGLNTNAIDLVELDRAGNVLQSLAPLYDDGLHNDQLARDGIYATQVNQQWSSTGYKRLAARAILLNGQVLLDQAFDLHVLPERPESDWQIYSCVGQAAYRMFSTGLNQGATLEQAQQQTLVWLNQQPSVASASLNESVIDIDYSFGLSNEVWVGHPNSTVLGNGSAVVETPPATHPASPLIVQQTPASAAIFPASNKAIILHSVYTMVGTADPKVLQVQRQLANAGYAVTVKIGTEDDLETRKTLDSYGVIWTIGHGNWPEDVLGQYTFSTGHLATESARKKYAPDIDAGRLKTRTDAEGNVFYTRSSFYETYYAKKMFPNSLWIMLNCSGTKRQHFANILHNKRLSAFIGFNELVPANTGLDYIAQFFEQLTVKRRSVDDALGAIPNRTFTWIDSDTGENVTTTFGASSGSNLQLRLVSGLRNGDFELGNTEGWNIEAGRRLVNVFRVPPAFVSIAGTYGLRLGPVNYPPANGVGTSVAGSDGLRQRVVIPLNSTKLSFDYVMSSYLPSNGSFRIKIYAAKSNTLLLNQVILQAGTGNNPTFWHSGQRRFNLNIGSYTNQEIDIVLENQQNGTNDQAVYIDNISIR</sequence>
<evidence type="ECO:0000313" key="7">
    <source>
        <dbReference type="Proteomes" id="UP001428290"/>
    </source>
</evidence>
<accession>A0ABP9X746</accession>
<evidence type="ECO:0000256" key="1">
    <source>
        <dbReference type="ARBA" id="ARBA00022729"/>
    </source>
</evidence>
<dbReference type="Gene3D" id="2.60.120.260">
    <property type="entry name" value="Galactose-binding domain-like"/>
    <property type="match status" value="1"/>
</dbReference>
<keyword evidence="4" id="KW-0406">Ion transport</keyword>
<dbReference type="Gene3D" id="2.60.40.2030">
    <property type="match status" value="1"/>
</dbReference>
<dbReference type="InterPro" id="IPR038081">
    <property type="entry name" value="CalX-like_sf"/>
</dbReference>
<evidence type="ECO:0000259" key="5">
    <source>
        <dbReference type="SMART" id="SM00237"/>
    </source>
</evidence>
<dbReference type="SMART" id="SM00237">
    <property type="entry name" value="Calx_beta"/>
    <property type="match status" value="1"/>
</dbReference>
<gene>
    <name evidence="6" type="ORF">Hgul01_04184</name>
</gene>
<proteinExistence type="predicted"/>
<comment type="caution">
    <text evidence="6">The sequence shown here is derived from an EMBL/GenBank/DDBJ whole genome shotgun (WGS) entry which is preliminary data.</text>
</comment>
<evidence type="ECO:0000313" key="6">
    <source>
        <dbReference type="EMBL" id="GAA5530365.1"/>
    </source>
</evidence>
<name>A0ABP9X746_9CHLR</name>
<evidence type="ECO:0000256" key="2">
    <source>
        <dbReference type="ARBA" id="ARBA00022737"/>
    </source>
</evidence>
<evidence type="ECO:0000256" key="4">
    <source>
        <dbReference type="ARBA" id="ARBA00023065"/>
    </source>
</evidence>
<dbReference type="SUPFAM" id="SSF141072">
    <property type="entry name" value="CalX-like"/>
    <property type="match status" value="1"/>
</dbReference>
<feature type="domain" description="Calx-beta" evidence="5">
    <location>
        <begin position="25"/>
        <end position="121"/>
    </location>
</feature>
<dbReference type="PANTHER" id="PTHR11878">
    <property type="entry name" value="SODIUM/CALCIUM EXCHANGER"/>
    <property type="match status" value="1"/>
</dbReference>
<dbReference type="Pfam" id="PF03160">
    <property type="entry name" value="Calx-beta"/>
    <property type="match status" value="1"/>
</dbReference>
<organism evidence="6 7">
    <name type="scientific">Herpetosiphon gulosus</name>
    <dbReference type="NCBI Taxonomy" id="1973496"/>
    <lineage>
        <taxon>Bacteria</taxon>
        <taxon>Bacillati</taxon>
        <taxon>Chloroflexota</taxon>
        <taxon>Chloroflexia</taxon>
        <taxon>Herpetosiphonales</taxon>
        <taxon>Herpetosiphonaceae</taxon>
        <taxon>Herpetosiphon</taxon>
    </lineage>
</organism>